<dbReference type="Pfam" id="PF00560">
    <property type="entry name" value="LRR_1"/>
    <property type="match status" value="1"/>
</dbReference>
<dbReference type="InterPro" id="IPR051432">
    <property type="entry name" value="KCNMA1_auxiliary"/>
</dbReference>
<keyword evidence="5" id="KW-0812">Transmembrane</keyword>
<keyword evidence="2" id="KW-0813">Transport</keyword>
<accession>A0AAU9XSB9</accession>
<dbReference type="PANTHER" id="PTHR46473:SF23">
    <property type="entry name" value="GH08155P"/>
    <property type="match status" value="1"/>
</dbReference>
<keyword evidence="9" id="KW-0406">Ion transport</keyword>
<dbReference type="AlphaFoldDB" id="A0AAU9XSB9"/>
<evidence type="ECO:0000313" key="15">
    <source>
        <dbReference type="Proteomes" id="UP001159428"/>
    </source>
</evidence>
<dbReference type="InterPro" id="IPR001611">
    <property type="entry name" value="Leu-rich_rpt"/>
</dbReference>
<reference evidence="14 15" key="1">
    <citation type="submission" date="2022-05" db="EMBL/GenBank/DDBJ databases">
        <authorList>
            <consortium name="Genoscope - CEA"/>
            <person name="William W."/>
        </authorList>
    </citation>
    <scope>NUCLEOTIDE SEQUENCE [LARGE SCALE GENOMIC DNA]</scope>
</reference>
<evidence type="ECO:0008006" key="16">
    <source>
        <dbReference type="Google" id="ProtNLM"/>
    </source>
</evidence>
<evidence type="ECO:0000256" key="5">
    <source>
        <dbReference type="ARBA" id="ARBA00022692"/>
    </source>
</evidence>
<evidence type="ECO:0000256" key="7">
    <source>
        <dbReference type="ARBA" id="ARBA00022737"/>
    </source>
</evidence>
<dbReference type="Gene3D" id="3.80.10.10">
    <property type="entry name" value="Ribonuclease Inhibitor"/>
    <property type="match status" value="2"/>
</dbReference>
<evidence type="ECO:0000256" key="13">
    <source>
        <dbReference type="SAM" id="SignalP"/>
    </source>
</evidence>
<organism evidence="14 15">
    <name type="scientific">Pocillopora meandrina</name>
    <dbReference type="NCBI Taxonomy" id="46732"/>
    <lineage>
        <taxon>Eukaryota</taxon>
        <taxon>Metazoa</taxon>
        <taxon>Cnidaria</taxon>
        <taxon>Anthozoa</taxon>
        <taxon>Hexacorallia</taxon>
        <taxon>Scleractinia</taxon>
        <taxon>Astrocoeniina</taxon>
        <taxon>Pocilloporidae</taxon>
        <taxon>Pocillopora</taxon>
    </lineage>
</organism>
<comment type="caution">
    <text evidence="14">The sequence shown here is derived from an EMBL/GenBank/DDBJ whole genome shotgun (WGS) entry which is preliminary data.</text>
</comment>
<evidence type="ECO:0000256" key="8">
    <source>
        <dbReference type="ARBA" id="ARBA00022989"/>
    </source>
</evidence>
<feature type="signal peptide" evidence="13">
    <location>
        <begin position="1"/>
        <end position="22"/>
    </location>
</feature>
<keyword evidence="4" id="KW-0433">Leucine-rich repeat</keyword>
<proteinExistence type="predicted"/>
<dbReference type="EMBL" id="CALNXJ010000061">
    <property type="protein sequence ID" value="CAH3156380.1"/>
    <property type="molecule type" value="Genomic_DNA"/>
</dbReference>
<name>A0AAU9XSB9_9CNID</name>
<sequence length="189" mass="21419">MMQMKTAFTNLIFALLMLFGYGVMPSFNCPPKCGCEQKANGYSVNCANQGLKTPINPNDLPDDTFELDLSDNAIQTIKNNAFKRKNLTKIKRLLLSGNELEKIEPDAFSGLNRLTKLDLSRNKLFLLDEAVFRKLRNIRIIDVSNNHMFKLNKTQFSGCKNLRIINLSSNRLTLLPEGLFNSLGNLQKM</sequence>
<evidence type="ECO:0000256" key="9">
    <source>
        <dbReference type="ARBA" id="ARBA00023065"/>
    </source>
</evidence>
<dbReference type="GO" id="GO:0034220">
    <property type="term" value="P:monoatomic ion transmembrane transport"/>
    <property type="evidence" value="ECO:0007669"/>
    <property type="project" value="UniProtKB-KW"/>
</dbReference>
<evidence type="ECO:0000313" key="14">
    <source>
        <dbReference type="EMBL" id="CAH3156380.1"/>
    </source>
</evidence>
<dbReference type="GO" id="GO:0005886">
    <property type="term" value="C:plasma membrane"/>
    <property type="evidence" value="ECO:0007669"/>
    <property type="project" value="UniProtKB-SubCell"/>
</dbReference>
<keyword evidence="8" id="KW-1133">Transmembrane helix</keyword>
<dbReference type="InterPro" id="IPR003591">
    <property type="entry name" value="Leu-rich_rpt_typical-subtyp"/>
</dbReference>
<gene>
    <name evidence="14" type="ORF">PMEA_00029594</name>
</gene>
<evidence type="ECO:0000256" key="2">
    <source>
        <dbReference type="ARBA" id="ARBA00022448"/>
    </source>
</evidence>
<keyword evidence="11" id="KW-1015">Disulfide bond</keyword>
<evidence type="ECO:0000256" key="11">
    <source>
        <dbReference type="ARBA" id="ARBA00023157"/>
    </source>
</evidence>
<dbReference type="SMART" id="SM00369">
    <property type="entry name" value="LRR_TYP"/>
    <property type="match status" value="5"/>
</dbReference>
<keyword evidence="10" id="KW-0472">Membrane</keyword>
<protein>
    <recommendedName>
        <fullName evidence="16">LRRNT domain-containing protein</fullName>
    </recommendedName>
</protein>
<dbReference type="SUPFAM" id="SSF52058">
    <property type="entry name" value="L domain-like"/>
    <property type="match status" value="1"/>
</dbReference>
<dbReference type="Proteomes" id="UP001159428">
    <property type="component" value="Unassembled WGS sequence"/>
</dbReference>
<keyword evidence="3" id="KW-1003">Cell membrane</keyword>
<dbReference type="InterPro" id="IPR032675">
    <property type="entry name" value="LRR_dom_sf"/>
</dbReference>
<dbReference type="Pfam" id="PF13855">
    <property type="entry name" value="LRR_8"/>
    <property type="match status" value="1"/>
</dbReference>
<keyword evidence="6 13" id="KW-0732">Signal</keyword>
<evidence type="ECO:0000256" key="4">
    <source>
        <dbReference type="ARBA" id="ARBA00022614"/>
    </source>
</evidence>
<keyword evidence="15" id="KW-1185">Reference proteome</keyword>
<feature type="chain" id="PRO_5043561016" description="LRRNT domain-containing protein" evidence="13">
    <location>
        <begin position="23"/>
        <end position="189"/>
    </location>
</feature>
<comment type="subcellular location">
    <subcellularLocation>
        <location evidence="1">Cell membrane</location>
        <topology evidence="1">Single-pass membrane protein</topology>
    </subcellularLocation>
</comment>
<keyword evidence="12" id="KW-0407">Ion channel</keyword>
<evidence type="ECO:0000256" key="6">
    <source>
        <dbReference type="ARBA" id="ARBA00022729"/>
    </source>
</evidence>
<evidence type="ECO:0000256" key="3">
    <source>
        <dbReference type="ARBA" id="ARBA00022475"/>
    </source>
</evidence>
<keyword evidence="7" id="KW-0677">Repeat</keyword>
<evidence type="ECO:0000256" key="1">
    <source>
        <dbReference type="ARBA" id="ARBA00004162"/>
    </source>
</evidence>
<dbReference type="PANTHER" id="PTHR46473">
    <property type="entry name" value="GH08155P"/>
    <property type="match status" value="1"/>
</dbReference>
<evidence type="ECO:0000256" key="10">
    <source>
        <dbReference type="ARBA" id="ARBA00023136"/>
    </source>
</evidence>
<evidence type="ECO:0000256" key="12">
    <source>
        <dbReference type="ARBA" id="ARBA00023303"/>
    </source>
</evidence>